<keyword evidence="2" id="KW-1185">Reference proteome</keyword>
<proteinExistence type="predicted"/>
<dbReference type="Proteomes" id="UP001430953">
    <property type="component" value="Unassembled WGS sequence"/>
</dbReference>
<name>A0AAW2G8N2_9HYME</name>
<evidence type="ECO:0000313" key="1">
    <source>
        <dbReference type="EMBL" id="KAL0124581.1"/>
    </source>
</evidence>
<protein>
    <submittedName>
        <fullName evidence="1">Uncharacterized protein</fullName>
    </submittedName>
</protein>
<dbReference type="EMBL" id="JADYXP020000005">
    <property type="protein sequence ID" value="KAL0124581.1"/>
    <property type="molecule type" value="Genomic_DNA"/>
</dbReference>
<organism evidence="1 2">
    <name type="scientific">Cardiocondyla obscurior</name>
    <dbReference type="NCBI Taxonomy" id="286306"/>
    <lineage>
        <taxon>Eukaryota</taxon>
        <taxon>Metazoa</taxon>
        <taxon>Ecdysozoa</taxon>
        <taxon>Arthropoda</taxon>
        <taxon>Hexapoda</taxon>
        <taxon>Insecta</taxon>
        <taxon>Pterygota</taxon>
        <taxon>Neoptera</taxon>
        <taxon>Endopterygota</taxon>
        <taxon>Hymenoptera</taxon>
        <taxon>Apocrita</taxon>
        <taxon>Aculeata</taxon>
        <taxon>Formicoidea</taxon>
        <taxon>Formicidae</taxon>
        <taxon>Myrmicinae</taxon>
        <taxon>Cardiocondyla</taxon>
    </lineage>
</organism>
<sequence>MKVIISIVTKLNCRSRQLVAPLERSESCEKKKNKRTFVSRTHARAGRSLGRYAQQFAFDSILQTVSRETYCPAASKKG</sequence>
<gene>
    <name evidence="1" type="ORF">PUN28_006437</name>
</gene>
<reference evidence="1 2" key="1">
    <citation type="submission" date="2023-03" db="EMBL/GenBank/DDBJ databases">
        <title>High recombination rates correlate with genetic variation in Cardiocondyla obscurior ants.</title>
        <authorList>
            <person name="Errbii M."/>
        </authorList>
    </citation>
    <scope>NUCLEOTIDE SEQUENCE [LARGE SCALE GENOMIC DNA]</scope>
    <source>
        <strain evidence="1">Alpha-2009</strain>
        <tissue evidence="1">Whole body</tissue>
    </source>
</reference>
<accession>A0AAW2G8N2</accession>
<evidence type="ECO:0000313" key="2">
    <source>
        <dbReference type="Proteomes" id="UP001430953"/>
    </source>
</evidence>
<dbReference type="AlphaFoldDB" id="A0AAW2G8N2"/>
<comment type="caution">
    <text evidence="1">The sequence shown here is derived from an EMBL/GenBank/DDBJ whole genome shotgun (WGS) entry which is preliminary data.</text>
</comment>